<gene>
    <name evidence="1" type="ORF">COX77_01715</name>
</gene>
<proteinExistence type="predicted"/>
<dbReference type="AlphaFoldDB" id="A0A2M7VG04"/>
<dbReference type="EMBL" id="PFPO01000031">
    <property type="protein sequence ID" value="PIZ99378.1"/>
    <property type="molecule type" value="Genomic_DNA"/>
</dbReference>
<comment type="caution">
    <text evidence="1">The sequence shown here is derived from an EMBL/GenBank/DDBJ whole genome shotgun (WGS) entry which is preliminary data.</text>
</comment>
<dbReference type="Proteomes" id="UP000230405">
    <property type="component" value="Unassembled WGS sequence"/>
</dbReference>
<sequence length="187" mass="21568">MSNVFINVPLNIDASGECLIVNNQKIDQPQLREAVLFEPQEIPDKLVKYWLCQDTKTADYLRSKNLFSTRFGSLVQINYRINGKFNPLICDCKAVGACLLVLAVIEAASKHNQVNEFKKFILGKMDSLVRDRQYSKVFFRSSTALTELKELAYDGEWFDEERFLHHTWPAFKAVVRALNFQEPVSEK</sequence>
<protein>
    <submittedName>
        <fullName evidence="1">Uncharacterized protein</fullName>
    </submittedName>
</protein>
<evidence type="ECO:0000313" key="2">
    <source>
        <dbReference type="Proteomes" id="UP000230405"/>
    </source>
</evidence>
<name>A0A2M7VG04_9BACT</name>
<evidence type="ECO:0000313" key="1">
    <source>
        <dbReference type="EMBL" id="PIZ99378.1"/>
    </source>
</evidence>
<organism evidence="1 2">
    <name type="scientific">Candidatus Komeilibacteria bacterium CG_4_10_14_0_2_um_filter_37_10</name>
    <dbReference type="NCBI Taxonomy" id="1974470"/>
    <lineage>
        <taxon>Bacteria</taxon>
        <taxon>Candidatus Komeiliibacteriota</taxon>
    </lineage>
</organism>
<reference evidence="2" key="1">
    <citation type="submission" date="2017-09" db="EMBL/GenBank/DDBJ databases">
        <title>Depth-based differentiation of microbial function through sediment-hosted aquifers and enrichment of novel symbionts in the deep terrestrial subsurface.</title>
        <authorList>
            <person name="Probst A.J."/>
            <person name="Ladd B."/>
            <person name="Jarett J.K."/>
            <person name="Geller-Mcgrath D.E."/>
            <person name="Sieber C.M.K."/>
            <person name="Emerson J.B."/>
            <person name="Anantharaman K."/>
            <person name="Thomas B.C."/>
            <person name="Malmstrom R."/>
            <person name="Stieglmeier M."/>
            <person name="Klingl A."/>
            <person name="Woyke T."/>
            <person name="Ryan C.M."/>
            <person name="Banfield J.F."/>
        </authorList>
    </citation>
    <scope>NUCLEOTIDE SEQUENCE [LARGE SCALE GENOMIC DNA]</scope>
</reference>
<accession>A0A2M7VG04</accession>